<dbReference type="InterPro" id="IPR036465">
    <property type="entry name" value="vWFA_dom_sf"/>
</dbReference>
<evidence type="ECO:0000313" key="3">
    <source>
        <dbReference type="EMBL" id="SUC14597.1"/>
    </source>
</evidence>
<dbReference type="Proteomes" id="UP000254331">
    <property type="component" value="Unassembled WGS sequence"/>
</dbReference>
<gene>
    <name evidence="3" type="ORF">NCTC10376_00404</name>
</gene>
<dbReference type="PROSITE" id="PS50234">
    <property type="entry name" value="VWFA"/>
    <property type="match status" value="1"/>
</dbReference>
<feature type="domain" description="VWFA" evidence="2">
    <location>
        <begin position="35"/>
        <end position="215"/>
    </location>
</feature>
<organism evidence="3 4">
    <name type="scientific">Proteus vulgaris</name>
    <dbReference type="NCBI Taxonomy" id="585"/>
    <lineage>
        <taxon>Bacteria</taxon>
        <taxon>Pseudomonadati</taxon>
        <taxon>Pseudomonadota</taxon>
        <taxon>Gammaproteobacteria</taxon>
        <taxon>Enterobacterales</taxon>
        <taxon>Morganellaceae</taxon>
        <taxon>Proteus</taxon>
    </lineage>
</organism>
<keyword evidence="1" id="KW-0732">Signal</keyword>
<dbReference type="EMBL" id="UGTW01000001">
    <property type="protein sequence ID" value="SUC14597.1"/>
    <property type="molecule type" value="Genomic_DNA"/>
</dbReference>
<proteinExistence type="predicted"/>
<dbReference type="CDD" id="cd00198">
    <property type="entry name" value="vWFA"/>
    <property type="match status" value="1"/>
</dbReference>
<accession>A0A379F4S1</accession>
<feature type="signal peptide" evidence="1">
    <location>
        <begin position="1"/>
        <end position="19"/>
    </location>
</feature>
<dbReference type="InterPro" id="IPR002035">
    <property type="entry name" value="VWF_A"/>
</dbReference>
<dbReference type="Pfam" id="PF00092">
    <property type="entry name" value="VWA"/>
    <property type="match status" value="1"/>
</dbReference>
<reference evidence="3 4" key="1">
    <citation type="submission" date="2018-06" db="EMBL/GenBank/DDBJ databases">
        <authorList>
            <consortium name="Pathogen Informatics"/>
            <person name="Doyle S."/>
        </authorList>
    </citation>
    <scope>NUCLEOTIDE SEQUENCE [LARGE SCALE GENOMIC DNA]</scope>
    <source>
        <strain evidence="3 4">NCTC10376</strain>
    </source>
</reference>
<dbReference type="SUPFAM" id="SSF53300">
    <property type="entry name" value="vWA-like"/>
    <property type="match status" value="1"/>
</dbReference>
<evidence type="ECO:0000256" key="1">
    <source>
        <dbReference type="SAM" id="SignalP"/>
    </source>
</evidence>
<sequence>MKKFIVLIAAFILPSMVFAETAEIANVKAPPAQTDIIFVLDKSGSMQGYEKDTIGGFNTILAENKNRPEKVYITTILFDSKAKKLHNRIDINKIEDLTTNDYFASGNTALLDAVGNAITEENKPNSPYKNVMMVIITDGEENSSREYSLEKVKSLITSAEKEKGWEFIFLGANFDAISAAESIGIKSSNSTQYIQDAKGYGNAYESVNKAVQSKIEGKELNEDWKSSVEQDYKERK</sequence>
<dbReference type="RefSeq" id="WP_224215460.1">
    <property type="nucleotide sequence ID" value="NZ_CP195195.1"/>
</dbReference>
<dbReference type="AlphaFoldDB" id="A0A379F4S1"/>
<name>A0A379F4S1_PROVU</name>
<evidence type="ECO:0000313" key="4">
    <source>
        <dbReference type="Proteomes" id="UP000254331"/>
    </source>
</evidence>
<feature type="chain" id="PRO_5016878696" evidence="1">
    <location>
        <begin position="20"/>
        <end position="236"/>
    </location>
</feature>
<protein>
    <submittedName>
        <fullName evidence="3">Uncharacterized protein encoded in toxicity protection region of plasmid R478, contains von Willebrand factor (VWF) domain</fullName>
    </submittedName>
</protein>
<evidence type="ECO:0000259" key="2">
    <source>
        <dbReference type="PROSITE" id="PS50234"/>
    </source>
</evidence>
<dbReference type="Gene3D" id="3.40.50.410">
    <property type="entry name" value="von Willebrand factor, type A domain"/>
    <property type="match status" value="1"/>
</dbReference>